<evidence type="ECO:0000313" key="1">
    <source>
        <dbReference type="EMBL" id="KKY00571.1"/>
    </source>
</evidence>
<proteinExistence type="predicted"/>
<sequence length="166" mass="19635">MNDFLVNINSDIKRCEEIIMSNNYLEIVIAIEELTDKYKGSVDDIEPSNDRVWNFTKKDLEFLRSKLEIKRDEILYKYIDKHINVDKLISSINENIENNSSLNNEDKLDAAKVLDEIKKIHSENLNKYLTWEKMKKYIKWSLIQEETIGMSIFNLINVTINNKKDS</sequence>
<reference evidence="1 2" key="1">
    <citation type="submission" date="2015-04" db="EMBL/GenBank/DDBJ databases">
        <title>Microcin producing Clostridium sp. JC272T.</title>
        <authorList>
            <person name="Jyothsna T."/>
            <person name="Sasikala C."/>
            <person name="Ramana C."/>
        </authorList>
    </citation>
    <scope>NUCLEOTIDE SEQUENCE [LARGE SCALE GENOMIC DNA]</scope>
    <source>
        <strain evidence="1 2">JC272</strain>
    </source>
</reference>
<dbReference type="Proteomes" id="UP000034407">
    <property type="component" value="Unassembled WGS sequence"/>
</dbReference>
<dbReference type="AlphaFoldDB" id="A0A0M3DEM7"/>
<protein>
    <submittedName>
        <fullName evidence="1">Uncharacterized protein</fullName>
    </submittedName>
</protein>
<dbReference type="OrthoDB" id="1756496at2"/>
<comment type="caution">
    <text evidence="1">The sequence shown here is derived from an EMBL/GenBank/DDBJ whole genome shotgun (WGS) entry which is preliminary data.</text>
</comment>
<dbReference type="PATRIC" id="fig|1629550.3.peg.2150"/>
<dbReference type="RefSeq" id="WP_046823707.1">
    <property type="nucleotide sequence ID" value="NZ_LBBT01000262.1"/>
</dbReference>
<gene>
    <name evidence="1" type="ORF">VN21_13470</name>
</gene>
<name>A0A0M3DEM7_9FIRM</name>
<keyword evidence="2" id="KW-1185">Reference proteome</keyword>
<accession>A0A0M3DEM7</accession>
<evidence type="ECO:0000313" key="2">
    <source>
        <dbReference type="Proteomes" id="UP000034407"/>
    </source>
</evidence>
<organism evidence="1 2">
    <name type="scientific">Paraclostridium benzoelyticum</name>
    <dbReference type="NCBI Taxonomy" id="1629550"/>
    <lineage>
        <taxon>Bacteria</taxon>
        <taxon>Bacillati</taxon>
        <taxon>Bacillota</taxon>
        <taxon>Clostridia</taxon>
        <taxon>Peptostreptococcales</taxon>
        <taxon>Peptostreptococcaceae</taxon>
        <taxon>Paraclostridium</taxon>
    </lineage>
</organism>
<dbReference type="EMBL" id="LBBT01000262">
    <property type="protein sequence ID" value="KKY00571.1"/>
    <property type="molecule type" value="Genomic_DNA"/>
</dbReference>